<organism evidence="1 2">
    <name type="scientific">Alosa alosa</name>
    <name type="common">allis shad</name>
    <dbReference type="NCBI Taxonomy" id="278164"/>
    <lineage>
        <taxon>Eukaryota</taxon>
        <taxon>Metazoa</taxon>
        <taxon>Chordata</taxon>
        <taxon>Craniata</taxon>
        <taxon>Vertebrata</taxon>
        <taxon>Euteleostomi</taxon>
        <taxon>Actinopterygii</taxon>
        <taxon>Neopterygii</taxon>
        <taxon>Teleostei</taxon>
        <taxon>Clupei</taxon>
        <taxon>Clupeiformes</taxon>
        <taxon>Clupeoidei</taxon>
        <taxon>Clupeidae</taxon>
        <taxon>Alosa</taxon>
    </lineage>
</organism>
<keyword evidence="2" id="KW-1185">Reference proteome</keyword>
<dbReference type="Proteomes" id="UP000823561">
    <property type="component" value="Chromosome 13"/>
</dbReference>
<protein>
    <submittedName>
        <fullName evidence="1">Uncharacterized protein</fullName>
    </submittedName>
</protein>
<sequence>MASQGSFNWFRAETVISINHSVRLLGVIPSRDLCVILNGAQPNTEYCIPALLMEFLQRSGDYCHAQHLIA</sequence>
<evidence type="ECO:0000313" key="2">
    <source>
        <dbReference type="Proteomes" id="UP000823561"/>
    </source>
</evidence>
<evidence type="ECO:0000313" key="1">
    <source>
        <dbReference type="EMBL" id="KAG5271887.1"/>
    </source>
</evidence>
<proteinExistence type="predicted"/>
<dbReference type="EMBL" id="JADWDJ010000013">
    <property type="protein sequence ID" value="KAG5271887.1"/>
    <property type="molecule type" value="Genomic_DNA"/>
</dbReference>
<name>A0AAV6GEE5_9TELE</name>
<accession>A0AAV6GEE5</accession>
<reference evidence="1" key="1">
    <citation type="submission" date="2020-10" db="EMBL/GenBank/DDBJ databases">
        <title>Chromosome-scale genome assembly of the Allis shad, Alosa alosa.</title>
        <authorList>
            <person name="Margot Z."/>
            <person name="Christophe K."/>
            <person name="Cabau C."/>
            <person name="Louis A."/>
            <person name="Berthelot C."/>
            <person name="Parey E."/>
            <person name="Roest Crollius H."/>
            <person name="Montfort J."/>
            <person name="Robinson-Rechavi M."/>
            <person name="Bucao C."/>
            <person name="Bouchez O."/>
            <person name="Gislard M."/>
            <person name="Lluch J."/>
            <person name="Milhes M."/>
            <person name="Lampietro C."/>
            <person name="Lopez Roques C."/>
            <person name="Donnadieu C."/>
            <person name="Braasch I."/>
            <person name="Desvignes T."/>
            <person name="Postlethwait J."/>
            <person name="Bobe J."/>
            <person name="Guiguen Y."/>
        </authorList>
    </citation>
    <scope>NUCLEOTIDE SEQUENCE</scope>
    <source>
        <strain evidence="1">M-15738</strain>
        <tissue evidence="1">Blood</tissue>
    </source>
</reference>
<comment type="caution">
    <text evidence="1">The sequence shown here is derived from an EMBL/GenBank/DDBJ whole genome shotgun (WGS) entry which is preliminary data.</text>
</comment>
<dbReference type="AlphaFoldDB" id="A0AAV6GEE5"/>
<gene>
    <name evidence="1" type="ORF">AALO_G00185240</name>
</gene>